<reference evidence="2 3" key="1">
    <citation type="submission" date="2024-01" db="EMBL/GenBank/DDBJ databases">
        <authorList>
            <person name="Allen C."/>
            <person name="Tagirdzhanova G."/>
        </authorList>
    </citation>
    <scope>NUCLEOTIDE SEQUENCE [LARGE SCALE GENOMIC DNA]</scope>
</reference>
<dbReference type="Proteomes" id="UP001642406">
    <property type="component" value="Unassembled WGS sequence"/>
</dbReference>
<dbReference type="EMBL" id="CAWUHC010000100">
    <property type="protein sequence ID" value="CAK7232029.1"/>
    <property type="molecule type" value="Genomic_DNA"/>
</dbReference>
<protein>
    <submittedName>
        <fullName evidence="2">Uncharacterized protein</fullName>
    </submittedName>
</protein>
<evidence type="ECO:0000313" key="2">
    <source>
        <dbReference type="EMBL" id="CAK7232029.1"/>
    </source>
</evidence>
<organism evidence="2 3">
    <name type="scientific">Sporothrix bragantina</name>
    <dbReference type="NCBI Taxonomy" id="671064"/>
    <lineage>
        <taxon>Eukaryota</taxon>
        <taxon>Fungi</taxon>
        <taxon>Dikarya</taxon>
        <taxon>Ascomycota</taxon>
        <taxon>Pezizomycotina</taxon>
        <taxon>Sordariomycetes</taxon>
        <taxon>Sordariomycetidae</taxon>
        <taxon>Ophiostomatales</taxon>
        <taxon>Ophiostomataceae</taxon>
        <taxon>Sporothrix</taxon>
    </lineage>
</organism>
<name>A0ABP0CIV1_9PEZI</name>
<evidence type="ECO:0000313" key="3">
    <source>
        <dbReference type="Proteomes" id="UP001642406"/>
    </source>
</evidence>
<comment type="caution">
    <text evidence="2">The sequence shown here is derived from an EMBL/GenBank/DDBJ whole genome shotgun (WGS) entry which is preliminary data.</text>
</comment>
<feature type="compositionally biased region" description="Gly residues" evidence="1">
    <location>
        <begin position="60"/>
        <end position="72"/>
    </location>
</feature>
<feature type="region of interest" description="Disordered" evidence="1">
    <location>
        <begin position="58"/>
        <end position="114"/>
    </location>
</feature>
<sequence>MAELFNDPSCVQWWLPNNEGFSPILQSVRAFADERNLTAVSAQMENLREVRHIFAKLQIGEGGGSGGGGREGGAARTSADTDTQHGGDSDAGNRAGNTAKSQKGLKGGKGAKGK</sequence>
<proteinExistence type="predicted"/>
<accession>A0ABP0CIV1</accession>
<evidence type="ECO:0000256" key="1">
    <source>
        <dbReference type="SAM" id="MobiDB-lite"/>
    </source>
</evidence>
<gene>
    <name evidence="2" type="ORF">SBRCBS47491_008129</name>
</gene>
<keyword evidence="3" id="KW-1185">Reference proteome</keyword>